<dbReference type="EMBL" id="BAAFSV010000004">
    <property type="protein sequence ID" value="GAB1318154.1"/>
    <property type="molecule type" value="Genomic_DNA"/>
</dbReference>
<name>A0ABQ0GK83_9PEZI</name>
<organism evidence="1 2">
    <name type="scientific">Madurella fahalii</name>
    <dbReference type="NCBI Taxonomy" id="1157608"/>
    <lineage>
        <taxon>Eukaryota</taxon>
        <taxon>Fungi</taxon>
        <taxon>Dikarya</taxon>
        <taxon>Ascomycota</taxon>
        <taxon>Pezizomycotina</taxon>
        <taxon>Sordariomycetes</taxon>
        <taxon>Sordariomycetidae</taxon>
        <taxon>Sordariales</taxon>
        <taxon>Sordariales incertae sedis</taxon>
        <taxon>Madurella</taxon>
    </lineage>
</organism>
<keyword evidence="2" id="KW-1185">Reference proteome</keyword>
<evidence type="ECO:0000313" key="2">
    <source>
        <dbReference type="Proteomes" id="UP001628179"/>
    </source>
</evidence>
<proteinExistence type="predicted"/>
<protein>
    <submittedName>
        <fullName evidence="1">Uncharacterized protein</fullName>
    </submittedName>
</protein>
<evidence type="ECO:0000313" key="1">
    <source>
        <dbReference type="EMBL" id="GAB1318154.1"/>
    </source>
</evidence>
<dbReference type="RefSeq" id="XP_070919885.1">
    <property type="nucleotide sequence ID" value="XM_071063784.1"/>
</dbReference>
<reference evidence="1 2" key="1">
    <citation type="submission" date="2024-09" db="EMBL/GenBank/DDBJ databases">
        <title>Itraconazole resistance in Madurella fahalii resulting from another homologue of gene encoding cytochrome P450 14-alpha sterol demethylase (CYP51).</title>
        <authorList>
            <person name="Yoshioka I."/>
            <person name="Fahal A.H."/>
            <person name="Kaneko S."/>
            <person name="Yaguchi T."/>
        </authorList>
    </citation>
    <scope>NUCLEOTIDE SEQUENCE [LARGE SCALE GENOMIC DNA]</scope>
    <source>
        <strain evidence="1 2">IFM 68171</strain>
    </source>
</reference>
<comment type="caution">
    <text evidence="1">The sequence shown here is derived from an EMBL/GenBank/DDBJ whole genome shotgun (WGS) entry which is preliminary data.</text>
</comment>
<accession>A0ABQ0GK83</accession>
<sequence>MLGGLSDLVFAATDLHPSVSIHYTPGWRRRNVKYRHKYDPISQFRQLALASSSTMDPLSITAGVAGILDVVSRLSIAVSKFKEDYKLADEDLNTARGHALLLKEEIRALEARKWASYSPPHKMAKKESGDALGAVTMDESSFEKGTVDCTGSLIQH</sequence>
<dbReference type="Proteomes" id="UP001628179">
    <property type="component" value="Unassembled WGS sequence"/>
</dbReference>
<gene>
    <name evidence="1" type="ORF">MFIFM68171_08364</name>
</gene>
<dbReference type="GeneID" id="98179107"/>